<feature type="domain" description="Glycosyl transferase family 1" evidence="1">
    <location>
        <begin position="205"/>
        <end position="348"/>
    </location>
</feature>
<dbReference type="AlphaFoldDB" id="A0A263BRS5"/>
<evidence type="ECO:0000259" key="1">
    <source>
        <dbReference type="Pfam" id="PF00534"/>
    </source>
</evidence>
<dbReference type="Proteomes" id="UP000217083">
    <property type="component" value="Unassembled WGS sequence"/>
</dbReference>
<accession>A0A263BRS5</accession>
<dbReference type="RefSeq" id="WP_094925355.1">
    <property type="nucleotide sequence ID" value="NZ_NPIA01000006.1"/>
</dbReference>
<dbReference type="InterPro" id="IPR001296">
    <property type="entry name" value="Glyco_trans_1"/>
</dbReference>
<reference evidence="2 3" key="2">
    <citation type="submission" date="2017-09" db="EMBL/GenBank/DDBJ databases">
        <title>Bacillus patelloidae sp. nov., isolated from the intestinal tract of a marine limpet.</title>
        <authorList>
            <person name="Liu R."/>
            <person name="Dong C."/>
            <person name="Shao Z."/>
        </authorList>
    </citation>
    <scope>NUCLEOTIDE SEQUENCE [LARGE SCALE GENOMIC DNA]</scope>
    <source>
        <strain evidence="2 3">SA5d-4</strain>
    </source>
</reference>
<dbReference type="GO" id="GO:0016757">
    <property type="term" value="F:glycosyltransferase activity"/>
    <property type="evidence" value="ECO:0007669"/>
    <property type="project" value="InterPro"/>
</dbReference>
<proteinExistence type="predicted"/>
<organism evidence="2 3">
    <name type="scientific">Lottiidibacillus patelloidae</name>
    <dbReference type="NCBI Taxonomy" id="2670334"/>
    <lineage>
        <taxon>Bacteria</taxon>
        <taxon>Bacillati</taxon>
        <taxon>Bacillota</taxon>
        <taxon>Bacilli</taxon>
        <taxon>Bacillales</taxon>
        <taxon>Bacillaceae</taxon>
        <taxon>Lottiidibacillus</taxon>
    </lineage>
</organism>
<dbReference type="Pfam" id="PF00534">
    <property type="entry name" value="Glycos_transf_1"/>
    <property type="match status" value="1"/>
</dbReference>
<evidence type="ECO:0000313" key="3">
    <source>
        <dbReference type="Proteomes" id="UP000217083"/>
    </source>
</evidence>
<sequence>MKTLNIIISPQDYERANHQKLWKELSKNLYGETLILDLPADYLVTHLKKKKYRFEEAMQGKRNIGENLSIIRPMFLLRPEITPKSLDSIIIIFLIMQLKKYYPDIADYKLNILTYSRLWIDKLSKSNLKINFFYYILDEFRYFPNKSEENVKAINLDEKACVKSKFIFTMSDEITKKRNKYREKMITIGNGAKWIDTTNNKIKLNKSVAFIGNFRNWIDVKLLQNLIQSRPDVTFGFAGPVENDMQGFFKDLLNNNSNTIYLGITNKEKVVDYYKMFNAVIVPYQQNDFMKATRPIKIVESIFAGTPVITIPMDGYQKNSFIRFAKNVQEFSDEINNLINNPIDKESEEYKNFLIENSWNHKAKVIADKIKKYS</sequence>
<protein>
    <recommendedName>
        <fullName evidence="1">Glycosyl transferase family 1 domain-containing protein</fullName>
    </recommendedName>
</protein>
<comment type="caution">
    <text evidence="2">The sequence shown here is derived from an EMBL/GenBank/DDBJ whole genome shotgun (WGS) entry which is preliminary data.</text>
</comment>
<keyword evidence="3" id="KW-1185">Reference proteome</keyword>
<dbReference type="Gene3D" id="3.40.50.2000">
    <property type="entry name" value="Glycogen Phosphorylase B"/>
    <property type="match status" value="1"/>
</dbReference>
<name>A0A263BRS5_9BACI</name>
<gene>
    <name evidence="2" type="ORF">CIB95_11605</name>
</gene>
<evidence type="ECO:0000313" key="2">
    <source>
        <dbReference type="EMBL" id="OZM56413.1"/>
    </source>
</evidence>
<reference evidence="3" key="1">
    <citation type="submission" date="2017-08" db="EMBL/GenBank/DDBJ databases">
        <authorList>
            <person name="Huang Z."/>
        </authorList>
    </citation>
    <scope>NUCLEOTIDE SEQUENCE [LARGE SCALE GENOMIC DNA]</scope>
    <source>
        <strain evidence="3">SA5d-4</strain>
    </source>
</reference>
<dbReference type="SUPFAM" id="SSF53756">
    <property type="entry name" value="UDP-Glycosyltransferase/glycogen phosphorylase"/>
    <property type="match status" value="1"/>
</dbReference>
<dbReference type="EMBL" id="NPIA01000006">
    <property type="protein sequence ID" value="OZM56413.1"/>
    <property type="molecule type" value="Genomic_DNA"/>
</dbReference>